<dbReference type="GO" id="GO:0016020">
    <property type="term" value="C:membrane"/>
    <property type="evidence" value="ECO:0007669"/>
    <property type="project" value="UniProtKB-SubCell"/>
</dbReference>
<reference evidence="7 8" key="1">
    <citation type="journal article" date="2015" name="Nature">
        <title>rRNA introns, odd ribosomes, and small enigmatic genomes across a large radiation of phyla.</title>
        <authorList>
            <person name="Brown C.T."/>
            <person name="Hug L.A."/>
            <person name="Thomas B.C."/>
            <person name="Sharon I."/>
            <person name="Castelle C.J."/>
            <person name="Singh A."/>
            <person name="Wilkins M.J."/>
            <person name="Williams K.H."/>
            <person name="Banfield J.F."/>
        </authorList>
    </citation>
    <scope>NUCLEOTIDE SEQUENCE [LARGE SCALE GENOMIC DNA]</scope>
</reference>
<accession>A0A0G0G507</accession>
<evidence type="ECO:0000256" key="2">
    <source>
        <dbReference type="ARBA" id="ARBA00022481"/>
    </source>
</evidence>
<dbReference type="Pfam" id="PF07963">
    <property type="entry name" value="N_methyl"/>
    <property type="match status" value="1"/>
</dbReference>
<feature type="transmembrane region" description="Helical" evidence="6">
    <location>
        <begin position="6"/>
        <end position="31"/>
    </location>
</feature>
<dbReference type="PRINTS" id="PR00813">
    <property type="entry name" value="BCTERIALGSPG"/>
</dbReference>
<dbReference type="NCBIfam" id="TIGR02532">
    <property type="entry name" value="IV_pilin_GFxxxE"/>
    <property type="match status" value="1"/>
</dbReference>
<dbReference type="AlphaFoldDB" id="A0A0G0G507"/>
<gene>
    <name evidence="7" type="ORF">UR89_C0013G0025</name>
</gene>
<sequence length="161" mass="18176">MNKRAFTLIELMIVIVILGMLAALISGNFFTSLEKGRDARRKGDLEQVKRALEMYYEDKREYPLASEFSALTPLKDPDSTKIYMQKIPADPKSGASYGYEVDVDRAYFRLYACLENDLQILPYTAADLEKTIDFGCITQCKDQTDADADCIWATSSTNTNP</sequence>
<evidence type="ECO:0000313" key="8">
    <source>
        <dbReference type="Proteomes" id="UP000034536"/>
    </source>
</evidence>
<keyword evidence="2" id="KW-0488">Methylation</keyword>
<evidence type="ECO:0000256" key="1">
    <source>
        <dbReference type="ARBA" id="ARBA00004167"/>
    </source>
</evidence>
<keyword evidence="3 6" id="KW-0812">Transmembrane</keyword>
<organism evidence="7 8">
    <name type="scientific">Candidatus Roizmanbacteria bacterium GW2011_GWA2_35_8</name>
    <dbReference type="NCBI Taxonomy" id="1618479"/>
    <lineage>
        <taxon>Bacteria</taxon>
        <taxon>Candidatus Roizmaniibacteriota</taxon>
    </lineage>
</organism>
<dbReference type="GO" id="GO:0015627">
    <property type="term" value="C:type II protein secretion system complex"/>
    <property type="evidence" value="ECO:0007669"/>
    <property type="project" value="InterPro"/>
</dbReference>
<protein>
    <submittedName>
        <fullName evidence="7">Type II secretion system protein G</fullName>
    </submittedName>
</protein>
<comment type="caution">
    <text evidence="7">The sequence shown here is derived from an EMBL/GenBank/DDBJ whole genome shotgun (WGS) entry which is preliminary data.</text>
</comment>
<dbReference type="Gene3D" id="3.30.700.10">
    <property type="entry name" value="Glycoprotein, Type 4 Pilin"/>
    <property type="match status" value="1"/>
</dbReference>
<dbReference type="Proteomes" id="UP000034536">
    <property type="component" value="Unassembled WGS sequence"/>
</dbReference>
<dbReference type="InterPro" id="IPR000983">
    <property type="entry name" value="Bac_GSPG_pilin"/>
</dbReference>
<evidence type="ECO:0000256" key="3">
    <source>
        <dbReference type="ARBA" id="ARBA00022692"/>
    </source>
</evidence>
<dbReference type="PANTHER" id="PTHR30093">
    <property type="entry name" value="GENERAL SECRETION PATHWAY PROTEIN G"/>
    <property type="match status" value="1"/>
</dbReference>
<name>A0A0G0G507_9BACT</name>
<evidence type="ECO:0000256" key="6">
    <source>
        <dbReference type="SAM" id="Phobius"/>
    </source>
</evidence>
<dbReference type="InterPro" id="IPR045584">
    <property type="entry name" value="Pilin-like"/>
</dbReference>
<dbReference type="EMBL" id="LBQX01000013">
    <property type="protein sequence ID" value="KKP86837.1"/>
    <property type="molecule type" value="Genomic_DNA"/>
</dbReference>
<comment type="subcellular location">
    <subcellularLocation>
        <location evidence="1">Membrane</location>
        <topology evidence="1">Single-pass membrane protein</topology>
    </subcellularLocation>
</comment>
<evidence type="ECO:0000313" key="7">
    <source>
        <dbReference type="EMBL" id="KKP86837.1"/>
    </source>
</evidence>
<dbReference type="PANTHER" id="PTHR30093:SF44">
    <property type="entry name" value="TYPE II SECRETION SYSTEM CORE PROTEIN G"/>
    <property type="match status" value="1"/>
</dbReference>
<evidence type="ECO:0000256" key="5">
    <source>
        <dbReference type="ARBA" id="ARBA00023136"/>
    </source>
</evidence>
<keyword evidence="4 6" id="KW-1133">Transmembrane helix</keyword>
<dbReference type="GO" id="GO:0015628">
    <property type="term" value="P:protein secretion by the type II secretion system"/>
    <property type="evidence" value="ECO:0007669"/>
    <property type="project" value="InterPro"/>
</dbReference>
<dbReference type="SUPFAM" id="SSF54523">
    <property type="entry name" value="Pili subunits"/>
    <property type="match status" value="1"/>
</dbReference>
<evidence type="ECO:0000256" key="4">
    <source>
        <dbReference type="ARBA" id="ARBA00022989"/>
    </source>
</evidence>
<keyword evidence="5 6" id="KW-0472">Membrane</keyword>
<proteinExistence type="predicted"/>
<dbReference type="InterPro" id="IPR012902">
    <property type="entry name" value="N_methyl_site"/>
</dbReference>